<proteinExistence type="predicted"/>
<comment type="caution">
    <text evidence="1">The sequence shown here is derived from an EMBL/GenBank/DDBJ whole genome shotgun (WGS) entry which is preliminary data.</text>
</comment>
<name>A0A6A5FCC1_PERFL</name>
<protein>
    <submittedName>
        <fullName evidence="1">Uncharacterized protein</fullName>
    </submittedName>
</protein>
<dbReference type="EMBL" id="VHII01000008">
    <property type="protein sequence ID" value="KAF1387164.1"/>
    <property type="molecule type" value="Genomic_DNA"/>
</dbReference>
<accession>A0A6A5FCC1</accession>
<evidence type="ECO:0000313" key="2">
    <source>
        <dbReference type="Proteomes" id="UP000465112"/>
    </source>
</evidence>
<gene>
    <name evidence="1" type="ORF">PFLUV_G00102510</name>
</gene>
<dbReference type="AlphaFoldDB" id="A0A6A5FCC1"/>
<organism evidence="1 2">
    <name type="scientific">Perca fluviatilis</name>
    <name type="common">European perch</name>
    <dbReference type="NCBI Taxonomy" id="8168"/>
    <lineage>
        <taxon>Eukaryota</taxon>
        <taxon>Metazoa</taxon>
        <taxon>Chordata</taxon>
        <taxon>Craniata</taxon>
        <taxon>Vertebrata</taxon>
        <taxon>Euteleostomi</taxon>
        <taxon>Actinopterygii</taxon>
        <taxon>Neopterygii</taxon>
        <taxon>Teleostei</taxon>
        <taxon>Neoteleostei</taxon>
        <taxon>Acanthomorphata</taxon>
        <taxon>Eupercaria</taxon>
        <taxon>Perciformes</taxon>
        <taxon>Percoidei</taxon>
        <taxon>Percidae</taxon>
        <taxon>Percinae</taxon>
        <taxon>Perca</taxon>
    </lineage>
</organism>
<keyword evidence="2" id="KW-1185">Reference proteome</keyword>
<dbReference type="Proteomes" id="UP000465112">
    <property type="component" value="Chromosome 8"/>
</dbReference>
<reference evidence="1 2" key="1">
    <citation type="submission" date="2019-06" db="EMBL/GenBank/DDBJ databases">
        <title>A chromosome-scale genome assembly of the European perch, Perca fluviatilis.</title>
        <authorList>
            <person name="Roques C."/>
            <person name="Zahm M."/>
            <person name="Cabau C."/>
            <person name="Klopp C."/>
            <person name="Bouchez O."/>
            <person name="Donnadieu C."/>
            <person name="Kuhl H."/>
            <person name="Gislard M."/>
            <person name="Guendouz S."/>
            <person name="Journot L."/>
            <person name="Haffray P."/>
            <person name="Bestin A."/>
            <person name="Morvezen R."/>
            <person name="Feron R."/>
            <person name="Wen M."/>
            <person name="Jouanno E."/>
            <person name="Herpin A."/>
            <person name="Schartl M."/>
            <person name="Postlethwait J."/>
            <person name="Schaerlinger B."/>
            <person name="Chardard D."/>
            <person name="Lecocq T."/>
            <person name="Poncet C."/>
            <person name="Jaffrelo L."/>
            <person name="Lampietro C."/>
            <person name="Guiguen Y."/>
        </authorList>
    </citation>
    <scope>NUCLEOTIDE SEQUENCE [LARGE SCALE GENOMIC DNA]</scope>
    <source>
        <tissue evidence="1">Blood</tissue>
    </source>
</reference>
<evidence type="ECO:0000313" key="1">
    <source>
        <dbReference type="EMBL" id="KAF1387164.1"/>
    </source>
</evidence>
<sequence>MNTSKFATETEPSLGDVLAAIRNLDNKMNPFHKKENVPGRSVCLEALSMSQHHTGNQPVAQSLMGLL</sequence>